<feature type="domain" description="Chromo" evidence="6">
    <location>
        <begin position="24"/>
        <end position="83"/>
    </location>
</feature>
<dbReference type="InterPro" id="IPR000953">
    <property type="entry name" value="Chromo/chromo_shadow_dom"/>
</dbReference>
<dbReference type="InterPro" id="IPR023779">
    <property type="entry name" value="Chromodomain_CS"/>
</dbReference>
<keyword evidence="3" id="KW-0158">Chromosome</keyword>
<evidence type="ECO:0000313" key="7">
    <source>
        <dbReference type="EMBL" id="AAY34006.1"/>
    </source>
</evidence>
<comment type="subcellular location">
    <subcellularLocation>
        <location evidence="2">Chromosome</location>
    </subcellularLocation>
    <subcellularLocation>
        <location evidence="1">Nucleus</location>
    </subcellularLocation>
</comment>
<organism evidence="7">
    <name type="scientific">Drosophila orena</name>
    <name type="common">Fruit fly</name>
    <dbReference type="NCBI Taxonomy" id="7233"/>
    <lineage>
        <taxon>Eukaryota</taxon>
        <taxon>Metazoa</taxon>
        <taxon>Ecdysozoa</taxon>
        <taxon>Arthropoda</taxon>
        <taxon>Hexapoda</taxon>
        <taxon>Insecta</taxon>
        <taxon>Pterygota</taxon>
        <taxon>Neoptera</taxon>
        <taxon>Endopterygota</taxon>
        <taxon>Diptera</taxon>
        <taxon>Brachycera</taxon>
        <taxon>Muscomorpha</taxon>
        <taxon>Ephydroidea</taxon>
        <taxon>Drosophilidae</taxon>
        <taxon>Drosophila</taxon>
        <taxon>Sophophora</taxon>
    </lineage>
</organism>
<name>Q49BJ8_DROOR</name>
<dbReference type="Pfam" id="PF00385">
    <property type="entry name" value="Chromo"/>
    <property type="match status" value="1"/>
</dbReference>
<dbReference type="InterPro" id="IPR051219">
    <property type="entry name" value="Heterochromatin_chromo-domain"/>
</dbReference>
<feature type="compositionally biased region" description="Polar residues" evidence="5">
    <location>
        <begin position="92"/>
        <end position="117"/>
    </location>
</feature>
<dbReference type="PROSITE" id="PS50013">
    <property type="entry name" value="CHROMO_2"/>
    <property type="match status" value="1"/>
</dbReference>
<feature type="region of interest" description="Disordered" evidence="5">
    <location>
        <begin position="430"/>
        <end position="502"/>
    </location>
</feature>
<dbReference type="InterPro" id="IPR016197">
    <property type="entry name" value="Chromo-like_dom_sf"/>
</dbReference>
<accession>Q49BJ8</accession>
<evidence type="ECO:0000256" key="1">
    <source>
        <dbReference type="ARBA" id="ARBA00004123"/>
    </source>
</evidence>
<dbReference type="CDD" id="cd00034">
    <property type="entry name" value="CSD"/>
    <property type="match status" value="1"/>
</dbReference>
<gene>
    <name evidence="7" type="primary">rhi</name>
</gene>
<dbReference type="SMART" id="SM00298">
    <property type="entry name" value="CHROMO"/>
    <property type="match status" value="1"/>
</dbReference>
<sequence>MSGEAQRPNSGLVVGPANDHAEEYKVEKIVGKRHFNERIQYLVKWIDFPHENNTWEPMENVGNCLQLVCDFEAELFRRMKNASVTSERELNLSPSSSGPSITENSPGGSNETQQRSKPAQPMEKGNKLQVNRKEKENNKKMAGTTQNGQNRPKTLMPTTTQASSPRSTDVFNDNLSTATKPLNKTPRLHSKLTDLNLSESSDDETVGATSLNYQRARLPKQTTQTPPQPRELIEFPLEEHAVVPSKYVSPVQDHKKSQPLQSPSQSNDSDECSSTSLSSSSDLSSTESSSSSVASIKVAQWEPKLDDCSSTSLSSSIDLSSTESSSSSVALIKVAQSEPKTTSLDQIKLSLSSSDVATAGPAAFSLHALKGEARKRGAEKRESKCCPPITKTESASSSMGSSDLLQSMGLDLTDNDSLDVEMERVNGSPIKRQSNWNLPEPPMMPPVKQIKSRQPVNPKVKSKKEAAEHRVGQQHSITTHAPKLDVKKKAKTLPGGKRVRTSQDWRMPERKKPFGLDRGLELDVVHHSYQVGEHLFLFVSWKDCLAIDAVPLKDLKEAYPLQIIKYFQSLKIAVPK</sequence>
<keyword evidence="4" id="KW-0539">Nucleus</keyword>
<evidence type="ECO:0000256" key="3">
    <source>
        <dbReference type="ARBA" id="ARBA00022454"/>
    </source>
</evidence>
<evidence type="ECO:0000259" key="6">
    <source>
        <dbReference type="PROSITE" id="PS50013"/>
    </source>
</evidence>
<evidence type="ECO:0000256" key="5">
    <source>
        <dbReference type="SAM" id="MobiDB-lite"/>
    </source>
</evidence>
<dbReference type="Gene3D" id="2.40.50.40">
    <property type="match status" value="2"/>
</dbReference>
<feature type="compositionally biased region" description="Polar residues" evidence="5">
    <location>
        <begin position="143"/>
        <end position="182"/>
    </location>
</feature>
<dbReference type="SUPFAM" id="SSF54160">
    <property type="entry name" value="Chromo domain-like"/>
    <property type="match status" value="2"/>
</dbReference>
<evidence type="ECO:0000256" key="4">
    <source>
        <dbReference type="ARBA" id="ARBA00023242"/>
    </source>
</evidence>
<feature type="region of interest" description="Disordered" evidence="5">
    <location>
        <begin position="375"/>
        <end position="402"/>
    </location>
</feature>
<dbReference type="PANTHER" id="PTHR22812">
    <property type="entry name" value="CHROMOBOX PROTEIN"/>
    <property type="match status" value="1"/>
</dbReference>
<feature type="compositionally biased region" description="Low complexity" evidence="5">
    <location>
        <begin position="258"/>
        <end position="293"/>
    </location>
</feature>
<dbReference type="AlphaFoldDB" id="Q49BJ8"/>
<reference evidence="7" key="1">
    <citation type="journal article" date="2005" name="PLoS Genet.">
        <title>Positive Selection Drives the Evolution of rhino, a Member of the Heterochromatin Protein 1 Family in Drosophila.</title>
        <authorList>
            <person name="Vermaak D."/>
            <person name="Henikoff S."/>
            <person name="Malik H.S."/>
        </authorList>
    </citation>
    <scope>NUCLEOTIDE SEQUENCE</scope>
</reference>
<protein>
    <submittedName>
        <fullName evidence="7">Rhino</fullName>
    </submittedName>
</protein>
<dbReference type="InterPro" id="IPR023780">
    <property type="entry name" value="Chromo_domain"/>
</dbReference>
<feature type="region of interest" description="Disordered" evidence="5">
    <location>
        <begin position="247"/>
        <end position="293"/>
    </location>
</feature>
<dbReference type="GO" id="GO:0005694">
    <property type="term" value="C:chromosome"/>
    <property type="evidence" value="ECO:0007669"/>
    <property type="project" value="UniProtKB-SubCell"/>
</dbReference>
<dbReference type="EMBL" id="AY944336">
    <property type="protein sequence ID" value="AAY34006.1"/>
    <property type="molecule type" value="Genomic_DNA"/>
</dbReference>
<dbReference type="PROSITE" id="PS00598">
    <property type="entry name" value="CHROMO_1"/>
    <property type="match status" value="1"/>
</dbReference>
<feature type="region of interest" description="Disordered" evidence="5">
    <location>
        <begin position="84"/>
        <end position="228"/>
    </location>
</feature>
<dbReference type="GO" id="GO:0005634">
    <property type="term" value="C:nucleus"/>
    <property type="evidence" value="ECO:0007669"/>
    <property type="project" value="UniProtKB-SubCell"/>
</dbReference>
<proteinExistence type="predicted"/>
<feature type="compositionally biased region" description="Basic and acidic residues" evidence="5">
    <location>
        <begin position="375"/>
        <end position="384"/>
    </location>
</feature>
<evidence type="ECO:0000256" key="2">
    <source>
        <dbReference type="ARBA" id="ARBA00004286"/>
    </source>
</evidence>